<evidence type="ECO:0000313" key="2">
    <source>
        <dbReference type="Proteomes" id="UP000035996"/>
    </source>
</evidence>
<name>A0A0J6CVY1_9BACL</name>
<keyword evidence="1" id="KW-0489">Methyltransferase</keyword>
<gene>
    <name evidence="1" type="ORF">AB986_15785</name>
</gene>
<dbReference type="GO" id="GO:0008168">
    <property type="term" value="F:methyltransferase activity"/>
    <property type="evidence" value="ECO:0007669"/>
    <property type="project" value="UniProtKB-KW"/>
</dbReference>
<dbReference type="EMBL" id="LELK01000004">
    <property type="protein sequence ID" value="KMM37318.1"/>
    <property type="molecule type" value="Genomic_DNA"/>
</dbReference>
<dbReference type="Pfam" id="PF06962">
    <property type="entry name" value="rRNA_methylase"/>
    <property type="match status" value="1"/>
</dbReference>
<dbReference type="OrthoDB" id="9792989at2"/>
<dbReference type="InterPro" id="IPR010719">
    <property type="entry name" value="MnmM_MeTrfase"/>
</dbReference>
<dbReference type="SUPFAM" id="SSF53335">
    <property type="entry name" value="S-adenosyl-L-methionine-dependent methyltransferases"/>
    <property type="match status" value="1"/>
</dbReference>
<keyword evidence="2" id="KW-1185">Reference proteome</keyword>
<dbReference type="Proteomes" id="UP000035996">
    <property type="component" value="Unassembled WGS sequence"/>
</dbReference>
<sequence>MTLERILPFTRTLLNDVLTEGDVTIDGTCGNGHDTLFLAKSVGKTGKVYGFDIQKDALESTYQRLLDAEQTAQVILTHASHATVKDVMDPEDIGRVSAAIFNLGYLPGGDKSIVTKPEETLQAVTDMLTLLRSGGLLILVVYPGHPEGKIESEMVTDFASDLSQSDFQVLKYQFINQINEPPYILAISKK</sequence>
<reference evidence="1" key="1">
    <citation type="submission" date="2015-06" db="EMBL/GenBank/DDBJ databases">
        <authorList>
            <person name="Liu B."/>
            <person name="Wang J."/>
            <person name="Zhu Y."/>
            <person name="Liu G."/>
            <person name="Chen Q."/>
            <person name="Zheng C."/>
            <person name="Che J."/>
            <person name="Ge C."/>
            <person name="Shi H."/>
            <person name="Pan Z."/>
            <person name="Liu X."/>
        </authorList>
    </citation>
    <scope>NUCLEOTIDE SEQUENCE [LARGE SCALE GENOMIC DNA]</scope>
    <source>
        <strain evidence="1">DSM 16346</strain>
    </source>
</reference>
<dbReference type="GO" id="GO:0032259">
    <property type="term" value="P:methylation"/>
    <property type="evidence" value="ECO:0007669"/>
    <property type="project" value="UniProtKB-KW"/>
</dbReference>
<accession>A0A0J6CVY1</accession>
<dbReference type="InterPro" id="IPR029063">
    <property type="entry name" value="SAM-dependent_MTases_sf"/>
</dbReference>
<dbReference type="RefSeq" id="WP_048312224.1">
    <property type="nucleotide sequence ID" value="NZ_CP119526.1"/>
</dbReference>
<dbReference type="Gene3D" id="3.40.50.150">
    <property type="entry name" value="Vaccinia Virus protein VP39"/>
    <property type="match status" value="1"/>
</dbReference>
<comment type="caution">
    <text evidence="1">The sequence shown here is derived from an EMBL/GenBank/DDBJ whole genome shotgun (WGS) entry which is preliminary data.</text>
</comment>
<dbReference type="PATRIC" id="fig|157733.3.peg.1241"/>
<protein>
    <submittedName>
        <fullName evidence="1">rRNA methyltransferase</fullName>
    </submittedName>
</protein>
<dbReference type="STRING" id="157733.AB986_15785"/>
<dbReference type="PANTHER" id="PTHR35276">
    <property type="entry name" value="S-ADENOSYL-L-METHIONINE-DEPENDENT METHYLTRANSFERASES SUPERFAMILY PROTEIN"/>
    <property type="match status" value="1"/>
</dbReference>
<organism evidence="1 2">
    <name type="scientific">Guptibacillus hwajinpoensis</name>
    <dbReference type="NCBI Taxonomy" id="208199"/>
    <lineage>
        <taxon>Bacteria</taxon>
        <taxon>Bacillati</taxon>
        <taxon>Bacillota</taxon>
        <taxon>Bacilli</taxon>
        <taxon>Bacillales</taxon>
        <taxon>Guptibacillaceae</taxon>
        <taxon>Guptibacillus</taxon>
    </lineage>
</organism>
<dbReference type="PANTHER" id="PTHR35276:SF1">
    <property type="entry name" value="TRNA (MNM(5)S(2)U34)-METHYLTRANSFERASE, CHLOROPLASTIC"/>
    <property type="match status" value="1"/>
</dbReference>
<dbReference type="CDD" id="cd02440">
    <property type="entry name" value="AdoMet_MTases"/>
    <property type="match status" value="1"/>
</dbReference>
<evidence type="ECO:0000313" key="1">
    <source>
        <dbReference type="EMBL" id="KMM37318.1"/>
    </source>
</evidence>
<dbReference type="AlphaFoldDB" id="A0A0J6CVY1"/>
<proteinExistence type="predicted"/>
<keyword evidence="1" id="KW-0808">Transferase</keyword>